<organism evidence="1 2">
    <name type="scientific">Pan troglodytes</name>
    <name type="common">Chimpanzee</name>
    <dbReference type="NCBI Taxonomy" id="9598"/>
    <lineage>
        <taxon>Eukaryota</taxon>
        <taxon>Metazoa</taxon>
        <taxon>Chordata</taxon>
        <taxon>Craniata</taxon>
        <taxon>Vertebrata</taxon>
        <taxon>Euteleostomi</taxon>
        <taxon>Mammalia</taxon>
        <taxon>Eutheria</taxon>
        <taxon>Euarchontoglires</taxon>
        <taxon>Primates</taxon>
        <taxon>Haplorrhini</taxon>
        <taxon>Catarrhini</taxon>
        <taxon>Hominidae</taxon>
        <taxon>Pan</taxon>
    </lineage>
</organism>
<sequence>MTPEFDEEVVFEAAEPLLEASGMLLNFPACRTVS</sequence>
<reference evidence="1 2" key="1">
    <citation type="submission" date="2017-12" db="EMBL/GenBank/DDBJ databases">
        <title>High-resolution comparative analysis of great ape genomes.</title>
        <authorList>
            <person name="Pollen A."/>
            <person name="Hastie A."/>
            <person name="Hormozdiari F."/>
            <person name="Dougherty M."/>
            <person name="Liu R."/>
            <person name="Chaisson M."/>
            <person name="Hoppe E."/>
            <person name="Hill C."/>
            <person name="Pang A."/>
            <person name="Hillier L."/>
            <person name="Baker C."/>
            <person name="Armstrong J."/>
            <person name="Shendure J."/>
            <person name="Paten B."/>
            <person name="Wilson R."/>
            <person name="Chao H."/>
            <person name="Schneider V."/>
            <person name="Ventura M."/>
            <person name="Kronenberg Z."/>
            <person name="Murali S."/>
            <person name="Gordon D."/>
            <person name="Cantsilieris S."/>
            <person name="Munson K."/>
            <person name="Nelson B."/>
            <person name="Raja A."/>
            <person name="Underwood J."/>
            <person name="Diekhans M."/>
            <person name="Fiddes I."/>
            <person name="Haussler D."/>
            <person name="Eichler E."/>
        </authorList>
    </citation>
    <scope>NUCLEOTIDE SEQUENCE [LARGE SCALE GENOMIC DNA]</scope>
    <source>
        <strain evidence="1">Yerkes chimp pedigree #C0471</strain>
    </source>
</reference>
<name>A0A2J8N0T4_PANTR</name>
<proteinExistence type="predicted"/>
<comment type="caution">
    <text evidence="1">The sequence shown here is derived from an EMBL/GenBank/DDBJ whole genome shotgun (WGS) entry which is preliminary data.</text>
</comment>
<dbReference type="EMBL" id="NBAG03000240">
    <property type="protein sequence ID" value="PNI65378.1"/>
    <property type="molecule type" value="Genomic_DNA"/>
</dbReference>
<accession>A0A2J8N0T4</accession>
<protein>
    <submittedName>
        <fullName evidence="1">VEZT isoform 32</fullName>
    </submittedName>
</protein>
<dbReference type="Proteomes" id="UP000236370">
    <property type="component" value="Unassembled WGS sequence"/>
</dbReference>
<dbReference type="AlphaFoldDB" id="A0A2J8N0T4"/>
<gene>
    <name evidence="1" type="ORF">CK820_G0016219</name>
</gene>
<evidence type="ECO:0000313" key="1">
    <source>
        <dbReference type="EMBL" id="PNI65378.1"/>
    </source>
</evidence>
<evidence type="ECO:0000313" key="2">
    <source>
        <dbReference type="Proteomes" id="UP000236370"/>
    </source>
</evidence>